<dbReference type="Gene3D" id="1.20.120.530">
    <property type="entry name" value="GntR ligand-binding domain-like"/>
    <property type="match status" value="1"/>
</dbReference>
<proteinExistence type="predicted"/>
<accession>A0ABS3QVF0</accession>
<dbReference type="RefSeq" id="WP_208265696.1">
    <property type="nucleotide sequence ID" value="NZ_BAAAGM010000045.1"/>
</dbReference>
<organism evidence="6 7">
    <name type="scientific">Actinomadura nitritigenes</name>
    <dbReference type="NCBI Taxonomy" id="134602"/>
    <lineage>
        <taxon>Bacteria</taxon>
        <taxon>Bacillati</taxon>
        <taxon>Actinomycetota</taxon>
        <taxon>Actinomycetes</taxon>
        <taxon>Streptosporangiales</taxon>
        <taxon>Thermomonosporaceae</taxon>
        <taxon>Actinomadura</taxon>
    </lineage>
</organism>
<keyword evidence="1" id="KW-0805">Transcription regulation</keyword>
<evidence type="ECO:0000313" key="6">
    <source>
        <dbReference type="EMBL" id="MBO2437364.1"/>
    </source>
</evidence>
<dbReference type="InterPro" id="IPR036388">
    <property type="entry name" value="WH-like_DNA-bd_sf"/>
</dbReference>
<dbReference type="PROSITE" id="PS50949">
    <property type="entry name" value="HTH_GNTR"/>
    <property type="match status" value="1"/>
</dbReference>
<dbReference type="PANTHER" id="PTHR43537">
    <property type="entry name" value="TRANSCRIPTIONAL REGULATOR, GNTR FAMILY"/>
    <property type="match status" value="1"/>
</dbReference>
<evidence type="ECO:0000313" key="7">
    <source>
        <dbReference type="Proteomes" id="UP000666915"/>
    </source>
</evidence>
<dbReference type="InterPro" id="IPR036390">
    <property type="entry name" value="WH_DNA-bd_sf"/>
</dbReference>
<dbReference type="SMART" id="SM00345">
    <property type="entry name" value="HTH_GNTR"/>
    <property type="match status" value="1"/>
</dbReference>
<keyword evidence="3" id="KW-0804">Transcription</keyword>
<feature type="domain" description="HTH gntR-type" evidence="5">
    <location>
        <begin position="9"/>
        <end position="77"/>
    </location>
</feature>
<reference evidence="6 7" key="1">
    <citation type="submission" date="2021-03" db="EMBL/GenBank/DDBJ databases">
        <authorList>
            <person name="Kanchanasin P."/>
            <person name="Saeng-In P."/>
            <person name="Phongsopitanun W."/>
            <person name="Yuki M."/>
            <person name="Kudo T."/>
            <person name="Ohkuma M."/>
            <person name="Tanasupawat S."/>
        </authorList>
    </citation>
    <scope>NUCLEOTIDE SEQUENCE [LARGE SCALE GENOMIC DNA]</scope>
    <source>
        <strain evidence="6 7">L46</strain>
    </source>
</reference>
<dbReference type="SUPFAM" id="SSF48008">
    <property type="entry name" value="GntR ligand-binding domain-like"/>
    <property type="match status" value="1"/>
</dbReference>
<evidence type="ECO:0000256" key="3">
    <source>
        <dbReference type="ARBA" id="ARBA00023163"/>
    </source>
</evidence>
<dbReference type="Gene3D" id="1.10.10.10">
    <property type="entry name" value="Winged helix-like DNA-binding domain superfamily/Winged helix DNA-binding domain"/>
    <property type="match status" value="1"/>
</dbReference>
<sequence length="248" mass="26163">MTLRTARRSSLVDQVIEQLRGEITGGAWPVGEKIPPEPVLSETLGVGRNTVREAVRALTHAGLLDSRQGDGTYVRATSELSSAVRRRLETAELVEILEVRRGLEVEAARLAAARRTDADVTAIADALARRDAAWAAGEHAAFVEADLAFHTAVVEATHNQVLTDLYRDFSTALRASIGAAGTLLEHADVPHGPIAAAVEAGDAAAAAQATHACLDQILASTGPWKATAPAEQAPNSPKVPEAPEEREP</sequence>
<keyword evidence="2" id="KW-0238">DNA-binding</keyword>
<evidence type="ECO:0000259" key="5">
    <source>
        <dbReference type="PROSITE" id="PS50949"/>
    </source>
</evidence>
<dbReference type="EMBL" id="JAGEOK010000004">
    <property type="protein sequence ID" value="MBO2437364.1"/>
    <property type="molecule type" value="Genomic_DNA"/>
</dbReference>
<dbReference type="SUPFAM" id="SSF46785">
    <property type="entry name" value="Winged helix' DNA-binding domain"/>
    <property type="match status" value="1"/>
</dbReference>
<protein>
    <submittedName>
        <fullName evidence="6">FadR family transcriptional regulator</fullName>
    </submittedName>
</protein>
<dbReference type="CDD" id="cd07377">
    <property type="entry name" value="WHTH_GntR"/>
    <property type="match status" value="1"/>
</dbReference>
<dbReference type="Pfam" id="PF00392">
    <property type="entry name" value="GntR"/>
    <property type="match status" value="1"/>
</dbReference>
<dbReference type="InterPro" id="IPR000524">
    <property type="entry name" value="Tscrpt_reg_HTH_GntR"/>
</dbReference>
<dbReference type="Pfam" id="PF07729">
    <property type="entry name" value="FCD"/>
    <property type="match status" value="1"/>
</dbReference>
<name>A0ABS3QVF0_9ACTN</name>
<dbReference type="SMART" id="SM00895">
    <property type="entry name" value="FCD"/>
    <property type="match status" value="1"/>
</dbReference>
<evidence type="ECO:0000256" key="4">
    <source>
        <dbReference type="SAM" id="MobiDB-lite"/>
    </source>
</evidence>
<comment type="caution">
    <text evidence="6">The sequence shown here is derived from an EMBL/GenBank/DDBJ whole genome shotgun (WGS) entry which is preliminary data.</text>
</comment>
<keyword evidence="7" id="KW-1185">Reference proteome</keyword>
<feature type="region of interest" description="Disordered" evidence="4">
    <location>
        <begin position="224"/>
        <end position="248"/>
    </location>
</feature>
<evidence type="ECO:0000256" key="1">
    <source>
        <dbReference type="ARBA" id="ARBA00023015"/>
    </source>
</evidence>
<dbReference type="InterPro" id="IPR008920">
    <property type="entry name" value="TF_FadR/GntR_C"/>
</dbReference>
<evidence type="ECO:0000256" key="2">
    <source>
        <dbReference type="ARBA" id="ARBA00023125"/>
    </source>
</evidence>
<dbReference type="PANTHER" id="PTHR43537:SF47">
    <property type="entry name" value="REGULATORY PROTEIN GNTR HTH"/>
    <property type="match status" value="1"/>
</dbReference>
<dbReference type="Proteomes" id="UP000666915">
    <property type="component" value="Unassembled WGS sequence"/>
</dbReference>
<gene>
    <name evidence="6" type="ORF">J4557_07515</name>
</gene>
<dbReference type="PRINTS" id="PR00035">
    <property type="entry name" value="HTHGNTR"/>
</dbReference>
<dbReference type="InterPro" id="IPR011711">
    <property type="entry name" value="GntR_C"/>
</dbReference>